<sequence length="234" mass="25705">MPYQSRTPSPEGVASDLISPAAEPMAPSLSDEELADTVAAEAPSEPAASRPTQRSRGGRRGRGGRLQGQIKSHAAEVSTKNGEALASKAGVRGKRGRPRGVAEEPPAKRVRRSETAPRRSTRVVKQTAEKETTRDAAKIVKKVKAAAKTPPKQAKRRGRPPKSEKEKEWEVEYVVDKKIDSKSQETSYLVKWKNYPEDSNTWEPEANLGNCQRAIRLFEAQQVSGKKKGRKSRG</sequence>
<protein>
    <submittedName>
        <fullName evidence="6">Histone acetyltransferase</fullName>
        <ecNumber evidence="6">2.3.1.48</ecNumber>
    </submittedName>
</protein>
<gene>
    <name evidence="6" type="ORF">SAPIO_CDS5609</name>
</gene>
<dbReference type="PROSITE" id="PS00598">
    <property type="entry name" value="CHROMO_1"/>
    <property type="match status" value="1"/>
</dbReference>
<accession>A0A084G509</accession>
<dbReference type="Proteomes" id="UP000028545">
    <property type="component" value="Unassembled WGS sequence"/>
</dbReference>
<dbReference type="KEGG" id="sapo:SAPIO_CDS5609"/>
<evidence type="ECO:0000256" key="2">
    <source>
        <dbReference type="ARBA" id="ARBA00011353"/>
    </source>
</evidence>
<evidence type="ECO:0000256" key="1">
    <source>
        <dbReference type="ARBA" id="ARBA00004123"/>
    </source>
</evidence>
<dbReference type="OMA" id="STTEWEV"/>
<evidence type="ECO:0000313" key="6">
    <source>
        <dbReference type="EMBL" id="KEZ42421.1"/>
    </source>
</evidence>
<reference evidence="6 7" key="1">
    <citation type="journal article" date="2014" name="Genome Announc.">
        <title>Draft genome sequence of the pathogenic fungus Scedosporium apiospermum.</title>
        <authorList>
            <person name="Vandeputte P."/>
            <person name="Ghamrawi S."/>
            <person name="Rechenmann M."/>
            <person name="Iltis A."/>
            <person name="Giraud S."/>
            <person name="Fleury M."/>
            <person name="Thornton C."/>
            <person name="Delhaes L."/>
            <person name="Meyer W."/>
            <person name="Papon N."/>
            <person name="Bouchara J.P."/>
        </authorList>
    </citation>
    <scope>NUCLEOTIDE SEQUENCE [LARGE SCALE GENOMIC DNA]</scope>
    <source>
        <strain evidence="6 7">IHEM 14462</strain>
    </source>
</reference>
<comment type="caution">
    <text evidence="6">The sequence shown here is derived from an EMBL/GenBank/DDBJ whole genome shotgun (WGS) entry which is preliminary data.</text>
</comment>
<feature type="compositionally biased region" description="Low complexity" evidence="4">
    <location>
        <begin position="39"/>
        <end position="49"/>
    </location>
</feature>
<dbReference type="EMBL" id="JOWA01000099">
    <property type="protein sequence ID" value="KEZ42421.1"/>
    <property type="molecule type" value="Genomic_DNA"/>
</dbReference>
<dbReference type="GeneID" id="27724681"/>
<dbReference type="GO" id="GO:0006338">
    <property type="term" value="P:chromatin remodeling"/>
    <property type="evidence" value="ECO:0007669"/>
    <property type="project" value="UniProtKB-ARBA"/>
</dbReference>
<dbReference type="RefSeq" id="XP_016642220.1">
    <property type="nucleotide sequence ID" value="XM_016787905.1"/>
</dbReference>
<dbReference type="Pfam" id="PF00385">
    <property type="entry name" value="Chromo"/>
    <property type="match status" value="1"/>
</dbReference>
<keyword evidence="7" id="KW-1185">Reference proteome</keyword>
<comment type="subcellular location">
    <subcellularLocation>
        <location evidence="1">Nucleus</location>
    </subcellularLocation>
</comment>
<dbReference type="SMART" id="SM00298">
    <property type="entry name" value="CHROMO"/>
    <property type="match status" value="1"/>
</dbReference>
<dbReference type="PROSITE" id="PS50013">
    <property type="entry name" value="CHROMO_2"/>
    <property type="match status" value="1"/>
</dbReference>
<proteinExistence type="predicted"/>
<dbReference type="InterPro" id="IPR023779">
    <property type="entry name" value="Chromodomain_CS"/>
</dbReference>
<dbReference type="EC" id="2.3.1.48" evidence="6"/>
<dbReference type="InterPro" id="IPR000953">
    <property type="entry name" value="Chromo/chromo_shadow_dom"/>
</dbReference>
<dbReference type="InterPro" id="IPR023780">
    <property type="entry name" value="Chromo_domain"/>
</dbReference>
<evidence type="ECO:0000256" key="4">
    <source>
        <dbReference type="SAM" id="MobiDB-lite"/>
    </source>
</evidence>
<dbReference type="OrthoDB" id="10071592at2759"/>
<dbReference type="HOGENOM" id="CLU_1185605_0_0_1"/>
<comment type="subunit">
    <text evidence="2">Component of the NuA4 histone acetyltransferase complex.</text>
</comment>
<dbReference type="GO" id="GO:0005634">
    <property type="term" value="C:nucleus"/>
    <property type="evidence" value="ECO:0007669"/>
    <property type="project" value="UniProtKB-SubCell"/>
</dbReference>
<keyword evidence="6" id="KW-0808">Transferase</keyword>
<feature type="domain" description="Chromo" evidence="5">
    <location>
        <begin position="169"/>
        <end position="230"/>
    </location>
</feature>
<dbReference type="InterPro" id="IPR016197">
    <property type="entry name" value="Chromo-like_dom_sf"/>
</dbReference>
<feature type="region of interest" description="Disordered" evidence="4">
    <location>
        <begin position="1"/>
        <end position="168"/>
    </location>
</feature>
<organism evidence="6 7">
    <name type="scientific">Pseudallescheria apiosperma</name>
    <name type="common">Scedosporium apiospermum</name>
    <dbReference type="NCBI Taxonomy" id="563466"/>
    <lineage>
        <taxon>Eukaryota</taxon>
        <taxon>Fungi</taxon>
        <taxon>Dikarya</taxon>
        <taxon>Ascomycota</taxon>
        <taxon>Pezizomycotina</taxon>
        <taxon>Sordariomycetes</taxon>
        <taxon>Hypocreomycetidae</taxon>
        <taxon>Microascales</taxon>
        <taxon>Microascaceae</taxon>
        <taxon>Scedosporium</taxon>
    </lineage>
</organism>
<dbReference type="InterPro" id="IPR051219">
    <property type="entry name" value="Heterochromatin_chromo-domain"/>
</dbReference>
<dbReference type="AlphaFoldDB" id="A0A084G509"/>
<evidence type="ECO:0000259" key="5">
    <source>
        <dbReference type="PROSITE" id="PS50013"/>
    </source>
</evidence>
<dbReference type="VEuPathDB" id="FungiDB:SAPIO_CDS5609"/>
<feature type="compositionally biased region" description="Basic and acidic residues" evidence="4">
    <location>
        <begin position="100"/>
        <end position="117"/>
    </location>
</feature>
<dbReference type="SUPFAM" id="SSF54160">
    <property type="entry name" value="Chromo domain-like"/>
    <property type="match status" value="1"/>
</dbReference>
<name>A0A084G509_PSEDA</name>
<evidence type="ECO:0000256" key="3">
    <source>
        <dbReference type="ARBA" id="ARBA00023242"/>
    </source>
</evidence>
<keyword evidence="3" id="KW-0539">Nucleus</keyword>
<dbReference type="CDD" id="cd00024">
    <property type="entry name" value="CD_CSD"/>
    <property type="match status" value="1"/>
</dbReference>
<feature type="compositionally biased region" description="Basic and acidic residues" evidence="4">
    <location>
        <begin position="127"/>
        <end position="138"/>
    </location>
</feature>
<keyword evidence="6" id="KW-0012">Acyltransferase</keyword>
<dbReference type="Gene3D" id="2.40.50.40">
    <property type="match status" value="1"/>
</dbReference>
<dbReference type="PANTHER" id="PTHR22812">
    <property type="entry name" value="CHROMOBOX PROTEIN"/>
    <property type="match status" value="1"/>
</dbReference>
<evidence type="ECO:0000313" key="7">
    <source>
        <dbReference type="Proteomes" id="UP000028545"/>
    </source>
</evidence>
<dbReference type="GO" id="GO:0061733">
    <property type="term" value="F:protein-lysine-acetyltransferase activity"/>
    <property type="evidence" value="ECO:0007669"/>
    <property type="project" value="UniProtKB-EC"/>
</dbReference>